<dbReference type="EMBL" id="CACRXK020000383">
    <property type="protein sequence ID" value="CAB3981376.1"/>
    <property type="molecule type" value="Genomic_DNA"/>
</dbReference>
<evidence type="ECO:0000313" key="1">
    <source>
        <dbReference type="EMBL" id="CAB3981376.1"/>
    </source>
</evidence>
<keyword evidence="2" id="KW-1185">Reference proteome</keyword>
<gene>
    <name evidence="1" type="ORF">PACLA_8A026561</name>
</gene>
<evidence type="ECO:0000313" key="2">
    <source>
        <dbReference type="Proteomes" id="UP001152795"/>
    </source>
</evidence>
<dbReference type="InterPro" id="IPR004244">
    <property type="entry name" value="Transposase_22"/>
</dbReference>
<dbReference type="Gene3D" id="3.30.70.1820">
    <property type="entry name" value="L1 transposable element, RRM domain"/>
    <property type="match status" value="1"/>
</dbReference>
<dbReference type="OrthoDB" id="5977454at2759"/>
<dbReference type="PANTHER" id="PTHR11505">
    <property type="entry name" value="L1 TRANSPOSABLE ELEMENT-RELATED"/>
    <property type="match status" value="1"/>
</dbReference>
<accession>A0A6S7FZV4</accession>
<protein>
    <submittedName>
        <fullName evidence="1">Uncharacterized protein</fullName>
    </submittedName>
</protein>
<sequence length="605" mass="70130">MALKQQLDEIDGKLRLVNFTTKITDDILKTNDEEVAIRQKGQITKIIWAISDLKQLIEEKKFIAGDSEENVAAWGESIEENIALADEKVKSDCPEISNKFENYRPQSKYKIPSFLIWSKDDVKKRPKAERGLSKSGSRTVLKKIGVFLPVGSGVCSKCIKILAEALKEGEVIFQIKELTLVSNFSFYLRADEVKDTSVPQAQSTPAAFDLSLFSLETLEGTLHSPSNTGIATTITSQDSRAYSDANPIHKLNEFLQSKDVSPIRYPVKVPWEEASERTRHRHTRKAKQAVQAVLKEVSPNQSEHLWQSVVESMSPDKQEDDNIDQILIVNALTECYNNANSWETRRQILSIMADKAKMSKIEKMIIQTNVAKKNDQKEQDMNKMDKMFEMMKSMMVKLETVDEIKEHILCVEKDVKQMKDSIEFVHAEVNDLKDEVEKTKRSDEENRRKIRELEDTNRRLQESVVDLKARSMRDNLLFFNVKEYEKENTTEKIYDILEQNLEIFDARNKVKIDRSHRVGRKRVSQRKPRPIVVKFNYFQDREQIRQNARKLKGSRIGISEQFPEEIEKIRQTLYPEMKKAKAQGHRVRLVRDRLYINNVEFKPSS</sequence>
<name>A0A6S7FZV4_PARCT</name>
<comment type="caution">
    <text evidence="1">The sequence shown here is derived from an EMBL/GenBank/DDBJ whole genome shotgun (WGS) entry which is preliminary data.</text>
</comment>
<proteinExistence type="predicted"/>
<organism evidence="1 2">
    <name type="scientific">Paramuricea clavata</name>
    <name type="common">Red gorgonian</name>
    <name type="synonym">Violescent sea-whip</name>
    <dbReference type="NCBI Taxonomy" id="317549"/>
    <lineage>
        <taxon>Eukaryota</taxon>
        <taxon>Metazoa</taxon>
        <taxon>Cnidaria</taxon>
        <taxon>Anthozoa</taxon>
        <taxon>Octocorallia</taxon>
        <taxon>Malacalcyonacea</taxon>
        <taxon>Plexauridae</taxon>
        <taxon>Paramuricea</taxon>
    </lineage>
</organism>
<dbReference type="Proteomes" id="UP001152795">
    <property type="component" value="Unassembled WGS sequence"/>
</dbReference>
<dbReference type="AlphaFoldDB" id="A0A6S7FZV4"/>
<reference evidence="1" key="1">
    <citation type="submission" date="2020-04" db="EMBL/GenBank/DDBJ databases">
        <authorList>
            <person name="Alioto T."/>
            <person name="Alioto T."/>
            <person name="Gomez Garrido J."/>
        </authorList>
    </citation>
    <scope>NUCLEOTIDE SEQUENCE</scope>
    <source>
        <strain evidence="1">A484AB</strain>
    </source>
</reference>